<protein>
    <submittedName>
        <fullName evidence="1">CRISPR-associated Csh1 family protein</fullName>
    </submittedName>
</protein>
<gene>
    <name evidence="1" type="ORF">FACI_IFERC00001G1217</name>
</gene>
<dbReference type="InterPro" id="IPR013420">
    <property type="entry name" value="CRISPR-assoc_prot_Cas8b/Csh1_C"/>
</dbReference>
<dbReference type="NCBIfam" id="TIGR02591">
    <property type="entry name" value="cas_Csh1"/>
    <property type="match status" value="1"/>
</dbReference>
<dbReference type="AlphaFoldDB" id="S0AR03"/>
<dbReference type="Pfam" id="PF09484">
    <property type="entry name" value="Cas_TM1802"/>
    <property type="match status" value="1"/>
</dbReference>
<evidence type="ECO:0000313" key="2">
    <source>
        <dbReference type="Proteomes" id="UP000014660"/>
    </source>
</evidence>
<proteinExistence type="predicted"/>
<name>S0AR03_FERAC</name>
<accession>S0AR03</accession>
<dbReference type="KEGG" id="fac:FACI_IFERC01G1217"/>
<dbReference type="HOGENOM" id="CLU_027704_0_0_2"/>
<dbReference type="EMBL" id="CP004145">
    <property type="protein sequence ID" value="AGO61197.1"/>
    <property type="molecule type" value="Genomic_DNA"/>
</dbReference>
<evidence type="ECO:0000313" key="1">
    <source>
        <dbReference type="EMBL" id="AGO61197.1"/>
    </source>
</evidence>
<dbReference type="RefSeq" id="WP_009887249.1">
    <property type="nucleotide sequence ID" value="NC_021592.1"/>
</dbReference>
<dbReference type="Proteomes" id="UP000014660">
    <property type="component" value="Chromosome"/>
</dbReference>
<reference evidence="1 2" key="1">
    <citation type="journal article" date="2007" name="Proc. Natl. Acad. Sci. U.S.A.">
        <title>Genome dynamics in a natural archaeal population.</title>
        <authorList>
            <person name="Allen E.E."/>
            <person name="Tyson G.W."/>
            <person name="Whitaker R.J."/>
            <person name="Detter J.C."/>
            <person name="Richardson P.M."/>
            <person name="Banfield J.F."/>
        </authorList>
    </citation>
    <scope>NUCLEOTIDE SEQUENCE [LARGE SCALE GENOMIC DNA]</scope>
    <source>
        <strain evidence="2">fer1</strain>
    </source>
</reference>
<dbReference type="InterPro" id="IPR013389">
    <property type="entry name" value="CRISPR-assoc_prot_Cas8b"/>
</dbReference>
<sequence length="614" mass="71874">MMPAISSLGSNLTEDSLSNKINNIKFKNTKNKDFYLCILDFSSKESCITISPIKVVKNENDKNIAEKYHWVGNLTGNIPQWHVTSDNLLYALNSLYFLYKKTEIKTLKDKIYNIVKLYYDDNPVIHIKKSKIIDQPSGKVYFFLPNNNEAHVKSKEFNKNYINKFLEDTKDNEYITRAVLYTIFVDGECIAEDKDYIKMLDSREIKEDEYYDGICSLCGSIGKVTANTKELKFKYYNTDKSSFASNMNGSYFKKNLSLCSNCYNNIISGEDYIFKRSASFAGMNLLMIPESLPFKDGDDLYIENIFNVNRDIILKNNEIAHIEDNLDGFYTIDLMFYRKHNNSFKILEFIPEIPESRMIKISKYMYKTSLKFKNVFDNFNYLTINGFYLSIKNTRNSNFNESLRMLSSLFNSKPIDRNYLIRIYLDRIRTDYYNNNINNITMYILQKYAYIEFLEKIDLTKENKKITGDNDMDSEIGNKTLDSGLNFIKNMNLPEESEGLFCIGYAIRYIGMILFKKKINNNPLLEKINYQGMNFRAVEKLMNQIDEKVKQYDIYGEEIAYVLYKAHFVLSKYTLVSSKWPINDAENVFLIMTGYSIENQFIFGKNKKTDNGDE</sequence>
<organism evidence="1 2">
    <name type="scientific">Ferroplasma acidarmanus Fer1</name>
    <dbReference type="NCBI Taxonomy" id="333146"/>
    <lineage>
        <taxon>Archaea</taxon>
        <taxon>Methanobacteriati</taxon>
        <taxon>Thermoplasmatota</taxon>
        <taxon>Thermoplasmata</taxon>
        <taxon>Thermoplasmatales</taxon>
        <taxon>Ferroplasmaceae</taxon>
        <taxon>Ferroplasma</taxon>
    </lineage>
</organism>
<dbReference type="GeneID" id="16025394"/>
<keyword evidence="2" id="KW-1185">Reference proteome</keyword>